<dbReference type="EMBL" id="LN614830">
    <property type="protein sequence ID" value="CEG59971.1"/>
    <property type="molecule type" value="Genomic_DNA"/>
</dbReference>
<dbReference type="HAMAP" id="MF_02225">
    <property type="entry name" value="CoaBC"/>
    <property type="match status" value="1"/>
</dbReference>
<dbReference type="PANTHER" id="PTHR14359:SF6">
    <property type="entry name" value="PHOSPHOPANTOTHENOYLCYSTEINE DECARBOXYLASE"/>
    <property type="match status" value="1"/>
</dbReference>
<feature type="active site" description="Proton donor" evidence="3">
    <location>
        <position position="159"/>
    </location>
</feature>
<dbReference type="GO" id="GO:0046872">
    <property type="term" value="F:metal ion binding"/>
    <property type="evidence" value="ECO:0007669"/>
    <property type="project" value="UniProtKB-KW"/>
</dbReference>
<feature type="binding site" evidence="3">
    <location>
        <begin position="306"/>
        <end position="309"/>
    </location>
    <ligand>
        <name>CTP</name>
        <dbReference type="ChEBI" id="CHEBI:37563"/>
    </ligand>
</feature>
<feature type="binding site" evidence="3">
    <location>
        <position position="342"/>
    </location>
    <ligand>
        <name>CTP</name>
        <dbReference type="ChEBI" id="CHEBI:37563"/>
    </ligand>
</feature>
<feature type="domain" description="Flavoprotein" evidence="5">
    <location>
        <begin position="7"/>
        <end position="176"/>
    </location>
</feature>
<comment type="pathway">
    <text evidence="3 4">Cofactor biosynthesis; coenzyme A biosynthesis; CoA from (R)-pantothenate: step 3/5.</text>
</comment>
<reference evidence="7" key="2">
    <citation type="submission" date="2014-09" db="EMBL/GenBank/DDBJ databases">
        <authorList>
            <person name="GOMEZ-VALERO Laura"/>
        </authorList>
    </citation>
    <scope>NUCLEOTIDE SEQUENCE</scope>
    <source>
        <strain evidence="7">ATCC33218</strain>
    </source>
</reference>
<keyword evidence="3" id="KW-0511">Multifunctional enzyme</keyword>
<dbReference type="InterPro" id="IPR005252">
    <property type="entry name" value="CoaBC"/>
</dbReference>
<dbReference type="Gene3D" id="3.40.50.1950">
    <property type="entry name" value="Flavin prenyltransferase-like"/>
    <property type="match status" value="1"/>
</dbReference>
<feature type="binding site" evidence="3">
    <location>
        <position position="324"/>
    </location>
    <ligand>
        <name>CTP</name>
        <dbReference type="ChEBI" id="CHEBI:37563"/>
    </ligand>
</feature>
<feature type="binding site" evidence="3">
    <location>
        <position position="338"/>
    </location>
    <ligand>
        <name>CTP</name>
        <dbReference type="ChEBI" id="CHEBI:37563"/>
    </ligand>
</feature>
<keyword evidence="3" id="KW-0460">Magnesium</keyword>
<dbReference type="GO" id="GO:0015937">
    <property type="term" value="P:coenzyme A biosynthetic process"/>
    <property type="evidence" value="ECO:0007669"/>
    <property type="project" value="UniProtKB-UniRule"/>
</dbReference>
<dbReference type="SUPFAM" id="SSF102645">
    <property type="entry name" value="CoaB-like"/>
    <property type="match status" value="1"/>
</dbReference>
<comment type="caution">
    <text evidence="3">Lacks conserved residue(s) required for the propagation of feature annotation.</text>
</comment>
<dbReference type="GO" id="GO:0015941">
    <property type="term" value="P:pantothenate catabolic process"/>
    <property type="evidence" value="ECO:0007669"/>
    <property type="project" value="InterPro"/>
</dbReference>
<organism evidence="7 9">
    <name type="scientific">Legionella micdadei</name>
    <name type="common">Tatlockia micdadei</name>
    <dbReference type="NCBI Taxonomy" id="451"/>
    <lineage>
        <taxon>Bacteria</taxon>
        <taxon>Pseudomonadati</taxon>
        <taxon>Pseudomonadota</taxon>
        <taxon>Gammaproteobacteria</taxon>
        <taxon>Legionellales</taxon>
        <taxon>Legionellaceae</taxon>
        <taxon>Legionella</taxon>
    </lineage>
</organism>
<dbReference type="Proteomes" id="UP000032414">
    <property type="component" value="Chromosome I"/>
</dbReference>
<comment type="catalytic activity">
    <reaction evidence="3 4">
        <text>(R)-4'-phosphopantothenate + L-cysteine + CTP = N-[(R)-4-phosphopantothenoyl]-L-cysteine + CMP + diphosphate + H(+)</text>
        <dbReference type="Rhea" id="RHEA:19397"/>
        <dbReference type="ChEBI" id="CHEBI:10986"/>
        <dbReference type="ChEBI" id="CHEBI:15378"/>
        <dbReference type="ChEBI" id="CHEBI:33019"/>
        <dbReference type="ChEBI" id="CHEBI:35235"/>
        <dbReference type="ChEBI" id="CHEBI:37563"/>
        <dbReference type="ChEBI" id="CHEBI:59458"/>
        <dbReference type="ChEBI" id="CHEBI:60377"/>
        <dbReference type="EC" id="6.3.2.5"/>
    </reaction>
</comment>
<keyword evidence="2 3" id="KW-0456">Lyase</keyword>
<dbReference type="InterPro" id="IPR036551">
    <property type="entry name" value="Flavin_trans-like"/>
</dbReference>
<dbReference type="GO" id="GO:0004632">
    <property type="term" value="F:phosphopantothenate--cysteine ligase activity"/>
    <property type="evidence" value="ECO:0007669"/>
    <property type="project" value="UniProtKB-UniRule"/>
</dbReference>
<comment type="catalytic activity">
    <reaction evidence="3 4">
        <text>N-[(R)-4-phosphopantothenoyl]-L-cysteine + H(+) = (R)-4'-phosphopantetheine + CO2</text>
        <dbReference type="Rhea" id="RHEA:16793"/>
        <dbReference type="ChEBI" id="CHEBI:15378"/>
        <dbReference type="ChEBI" id="CHEBI:16526"/>
        <dbReference type="ChEBI" id="CHEBI:59458"/>
        <dbReference type="ChEBI" id="CHEBI:61723"/>
        <dbReference type="EC" id="4.1.1.36"/>
    </reaction>
</comment>
<comment type="pathway">
    <text evidence="3 4">Cofactor biosynthesis; coenzyme A biosynthesis; CoA from (R)-pantothenate: step 2/5.</text>
</comment>
<comment type="cofactor">
    <cofactor evidence="3">
        <name>Mg(2+)</name>
        <dbReference type="ChEBI" id="CHEBI:18420"/>
    </cofactor>
</comment>
<comment type="similarity">
    <text evidence="3 4">In the N-terminal section; belongs to the HFCD (homo-oligomeric flavin containing Cys decarboxylase) superfamily.</text>
</comment>
<feature type="region of interest" description="Phosphopantothenoylcysteine decarboxylase" evidence="3">
    <location>
        <begin position="1"/>
        <end position="190"/>
    </location>
</feature>
<evidence type="ECO:0000256" key="2">
    <source>
        <dbReference type="ARBA" id="ARBA00023239"/>
    </source>
</evidence>
<dbReference type="GO" id="GO:0071513">
    <property type="term" value="C:phosphopantothenoylcysteine decarboxylase complex"/>
    <property type="evidence" value="ECO:0007669"/>
    <property type="project" value="TreeGrafter"/>
</dbReference>
<protein>
    <recommendedName>
        <fullName evidence="3">Coenzyme A biosynthesis bifunctional protein CoaBC</fullName>
    </recommendedName>
    <alternativeName>
        <fullName evidence="3">DNA/pantothenate metabolism flavoprotein</fullName>
    </alternativeName>
    <alternativeName>
        <fullName evidence="3">Phosphopantothenoylcysteine synthetase/decarboxylase</fullName>
        <shortName evidence="3">PPCS-PPCDC</shortName>
    </alternativeName>
    <domain>
        <recommendedName>
            <fullName evidence="3">Phosphopantothenoylcysteine decarboxylase</fullName>
            <shortName evidence="3">PPC decarboxylase</shortName>
            <shortName evidence="3">PPC-DC</shortName>
            <ecNumber evidence="3">4.1.1.36</ecNumber>
        </recommendedName>
        <alternativeName>
            <fullName evidence="3">CoaC</fullName>
        </alternativeName>
    </domain>
    <domain>
        <recommendedName>
            <fullName evidence="3">Phosphopantothenate--cysteine ligase</fullName>
            <ecNumber evidence="3">6.3.2.5</ecNumber>
        </recommendedName>
        <alternativeName>
            <fullName evidence="3">CoaB</fullName>
        </alternativeName>
        <alternativeName>
            <fullName evidence="3">Phosphopantothenoylcysteine synthetase</fullName>
            <shortName evidence="3">PPC synthetase</shortName>
            <shortName evidence="3">PPC-S</shortName>
        </alternativeName>
    </domain>
</protein>
<evidence type="ECO:0000256" key="4">
    <source>
        <dbReference type="RuleBase" id="RU364078"/>
    </source>
</evidence>
<dbReference type="OrthoDB" id="9802554at2"/>
<comment type="cofactor">
    <cofactor evidence="3">
        <name>FMN</name>
        <dbReference type="ChEBI" id="CHEBI:58210"/>
    </cofactor>
    <text evidence="3">Binds 1 FMN per subunit.</text>
</comment>
<evidence type="ECO:0000256" key="3">
    <source>
        <dbReference type="HAMAP-Rule" id="MF_02225"/>
    </source>
</evidence>
<name>A0A098GEQ7_LEGMI</name>
<dbReference type="GO" id="GO:0004633">
    <property type="term" value="F:phosphopantothenoylcysteine decarboxylase activity"/>
    <property type="evidence" value="ECO:0007669"/>
    <property type="project" value="UniProtKB-UniRule"/>
</dbReference>
<gene>
    <name evidence="3 7" type="primary">coaBC</name>
    <name evidence="7" type="ORF">LMI_0643</name>
    <name evidence="8" type="ORF">SAMN02982997_02209</name>
</gene>
<evidence type="ECO:0000256" key="1">
    <source>
        <dbReference type="ARBA" id="ARBA00022793"/>
    </source>
</evidence>
<reference evidence="9" key="1">
    <citation type="submission" date="2014-09" db="EMBL/GenBank/DDBJ databases">
        <authorList>
            <person name="Gomez-Valero L."/>
        </authorList>
    </citation>
    <scope>NUCLEOTIDE SEQUENCE [LARGE SCALE GENOMIC DNA]</scope>
    <source>
        <strain evidence="9">ATCC33218</strain>
    </source>
</reference>
<evidence type="ECO:0000259" key="6">
    <source>
        <dbReference type="Pfam" id="PF04127"/>
    </source>
</evidence>
<dbReference type="Pfam" id="PF04127">
    <property type="entry name" value="DFP"/>
    <property type="match status" value="1"/>
</dbReference>
<dbReference type="PANTHER" id="PTHR14359">
    <property type="entry name" value="HOMO-OLIGOMERIC FLAVIN CONTAINING CYS DECARBOXYLASE FAMILY"/>
    <property type="match status" value="1"/>
</dbReference>
<comment type="similarity">
    <text evidence="3 4">In the C-terminal section; belongs to the PPC synthetase family.</text>
</comment>
<dbReference type="PATRIC" id="fig|451.8.peg.2344"/>
<evidence type="ECO:0000259" key="5">
    <source>
        <dbReference type="Pfam" id="PF02441"/>
    </source>
</evidence>
<dbReference type="RefSeq" id="WP_045098467.1">
    <property type="nucleotide sequence ID" value="NZ_CP020614.1"/>
</dbReference>
<keyword evidence="3 4" id="KW-0436">Ligase</keyword>
<dbReference type="EMBL" id="FMVN01000011">
    <property type="protein sequence ID" value="SCY60545.1"/>
    <property type="molecule type" value="Genomic_DNA"/>
</dbReference>
<feature type="domain" description="DNA/pantothenate metabolism flavoprotein C-terminal" evidence="6">
    <location>
        <begin position="186"/>
        <end position="393"/>
    </location>
</feature>
<feature type="binding site" evidence="3">
    <location>
        <position position="279"/>
    </location>
    <ligand>
        <name>CTP</name>
        <dbReference type="ChEBI" id="CHEBI:37563"/>
    </ligand>
</feature>
<dbReference type="Pfam" id="PF02441">
    <property type="entry name" value="Flavoprotein"/>
    <property type="match status" value="1"/>
</dbReference>
<keyword evidence="3 4" id="KW-0285">Flavoprotein</keyword>
<dbReference type="Proteomes" id="UP000182998">
    <property type="component" value="Unassembled WGS sequence"/>
</dbReference>
<dbReference type="HOGENOM" id="CLU_033319_0_1_6"/>
<evidence type="ECO:0000313" key="8">
    <source>
        <dbReference type="EMBL" id="SCY60545.1"/>
    </source>
</evidence>
<dbReference type="NCBIfam" id="TIGR00521">
    <property type="entry name" value="coaBC_dfp"/>
    <property type="match status" value="1"/>
</dbReference>
<feature type="region of interest" description="Phosphopantothenate--cysteine ligase" evidence="3">
    <location>
        <begin position="191"/>
        <end position="406"/>
    </location>
</feature>
<reference evidence="8 10" key="3">
    <citation type="submission" date="2016-10" db="EMBL/GenBank/DDBJ databases">
        <authorList>
            <person name="Varghese N."/>
            <person name="Submissions S."/>
        </authorList>
    </citation>
    <scope>NUCLEOTIDE SEQUENCE [LARGE SCALE GENOMIC DNA]</scope>
    <source>
        <strain evidence="8 10">ATCC 33218</strain>
    </source>
</reference>
<feature type="binding site" evidence="3">
    <location>
        <position position="289"/>
    </location>
    <ligand>
        <name>CTP</name>
        <dbReference type="ChEBI" id="CHEBI:37563"/>
    </ligand>
</feature>
<dbReference type="AlphaFoldDB" id="A0A098GEQ7"/>
<evidence type="ECO:0000313" key="7">
    <source>
        <dbReference type="EMBL" id="CEG59971.1"/>
    </source>
</evidence>
<dbReference type="UniPathway" id="UPA00241">
    <property type="reaction ID" value="UER00353"/>
</dbReference>
<dbReference type="Gene3D" id="3.40.50.10300">
    <property type="entry name" value="CoaB-like"/>
    <property type="match status" value="1"/>
</dbReference>
<dbReference type="InterPro" id="IPR035929">
    <property type="entry name" value="CoaB-like_sf"/>
</dbReference>
<keyword evidence="3 4" id="KW-0288">FMN</keyword>
<keyword evidence="3" id="KW-0479">Metal-binding</keyword>
<comment type="function">
    <text evidence="3">Catalyzes two sequential steps in the biosynthesis of coenzyme A. In the first step cysteine is conjugated to 4'-phosphopantothenate to form 4-phosphopantothenoylcysteine. In the second step the latter compound is decarboxylated to form 4'-phosphopantotheine.</text>
</comment>
<accession>A0A098GEQ7</accession>
<dbReference type="STRING" id="451.B6N58_12160"/>
<keyword evidence="10" id="KW-1185">Reference proteome</keyword>
<dbReference type="InterPro" id="IPR007085">
    <property type="entry name" value="DNA/pantothenate-metab_flavo_C"/>
</dbReference>
<dbReference type="InterPro" id="IPR003382">
    <property type="entry name" value="Flavoprotein"/>
</dbReference>
<dbReference type="EC" id="4.1.1.36" evidence="3"/>
<dbReference type="EC" id="6.3.2.5" evidence="3"/>
<keyword evidence="1 3" id="KW-0210">Decarboxylase</keyword>
<sequence length="406" mass="43515">MQDFINKKILLGICGGIAAYKTAYLVRELSQLGAKVRVVMTESAQQFISPLTLQALGAEDIRVDLFDEQAERAMGHIELARWADYLVIAPATANCIAKMANGLADDLLTTLYLVAETPVIVCPAMNRSMWAHAATQANCELLAKRGVILFGPGEGSQACGEEGFGRMAEVHSIINALRLHEVNQLLAGQTVMVTAGPTHEPMDPVRFISNNSSGKMGYALAEAAHLAGAKVILISGPTNLPPPIGVTYYQVDSAKSMHEAVMQNLHKGMIFIGTAAVADYGVETPASEKIKKQTSSELTLILKRNPDILSDVAASGQCSYVIGFAAETSQVVKNAKDKLLIKKLDMIIANQVGSGLGFNTDTNQVTILTKNEQVELHLTHKTRLAGQIIAILAASIQNTAHRKTGE</sequence>
<dbReference type="GO" id="GO:0010181">
    <property type="term" value="F:FMN binding"/>
    <property type="evidence" value="ECO:0007669"/>
    <property type="project" value="UniProtKB-UniRule"/>
</dbReference>
<proteinExistence type="inferred from homology"/>
<evidence type="ECO:0000313" key="9">
    <source>
        <dbReference type="Proteomes" id="UP000032414"/>
    </source>
</evidence>
<comment type="function">
    <text evidence="4">Catalyzes two steps in the biosynthesis of coenzyme A. In the first step cysteine is conjugated to 4'-phosphopantothenate to form 4-phosphopantothenoylcysteine, in the latter compound is decarboxylated to form 4'-phosphopantotheine.</text>
</comment>
<dbReference type="SUPFAM" id="SSF52507">
    <property type="entry name" value="Homo-oligomeric flavin-containing Cys decarboxylases, HFCD"/>
    <property type="match status" value="1"/>
</dbReference>
<dbReference type="KEGG" id="tmc:LMI_0643"/>
<evidence type="ECO:0000313" key="10">
    <source>
        <dbReference type="Proteomes" id="UP000182998"/>
    </source>
</evidence>